<dbReference type="PANTHER" id="PTHR30354:SF26">
    <property type="entry name" value="TRANSPORTER, PUTATIVE-RELATED"/>
    <property type="match status" value="1"/>
</dbReference>
<dbReference type="PANTHER" id="PTHR30354">
    <property type="entry name" value="GNT FAMILY GLUCONATE TRANSPORTER"/>
    <property type="match status" value="1"/>
</dbReference>
<dbReference type="PATRIC" id="fig|86176.4.peg.1639"/>
<reference evidence="2 3" key="1">
    <citation type="submission" date="2015-09" db="EMBL/GenBank/DDBJ databases">
        <title>Genome announcement of multiple Pseudomonas syringae strains.</title>
        <authorList>
            <person name="Thakur S."/>
            <person name="Wang P.W."/>
            <person name="Gong Y."/>
            <person name="Weir B.S."/>
            <person name="Guttman D.S."/>
        </authorList>
    </citation>
    <scope>NUCLEOTIDE SEQUENCE [LARGE SCALE GENOMIC DNA]</scope>
    <source>
        <strain evidence="2 3">ICMP6289</strain>
    </source>
</reference>
<feature type="transmembrane region" description="Helical" evidence="1">
    <location>
        <begin position="222"/>
        <end position="241"/>
    </location>
</feature>
<keyword evidence="3" id="KW-1185">Reference proteome</keyword>
<dbReference type="Pfam" id="PF02447">
    <property type="entry name" value="GntP_permease"/>
    <property type="match status" value="1"/>
</dbReference>
<feature type="transmembrane region" description="Helical" evidence="1">
    <location>
        <begin position="304"/>
        <end position="326"/>
    </location>
</feature>
<organism evidence="2 3">
    <name type="scientific">Pseudomonas meliae</name>
    <dbReference type="NCBI Taxonomy" id="86176"/>
    <lineage>
        <taxon>Bacteria</taxon>
        <taxon>Pseudomonadati</taxon>
        <taxon>Pseudomonadota</taxon>
        <taxon>Gammaproteobacteria</taxon>
        <taxon>Pseudomonadales</taxon>
        <taxon>Pseudomonadaceae</taxon>
        <taxon>Pseudomonas</taxon>
    </lineage>
</organism>
<name>A0A0P9YMU8_9PSED</name>
<dbReference type="AlphaFoldDB" id="A0A0P9YMU8"/>
<feature type="transmembrane region" description="Helical" evidence="1">
    <location>
        <begin position="388"/>
        <end position="409"/>
    </location>
</feature>
<dbReference type="GO" id="GO:0015128">
    <property type="term" value="F:gluconate transmembrane transporter activity"/>
    <property type="evidence" value="ECO:0007669"/>
    <property type="project" value="InterPro"/>
</dbReference>
<evidence type="ECO:0000256" key="1">
    <source>
        <dbReference type="SAM" id="Phobius"/>
    </source>
</evidence>
<keyword evidence="1" id="KW-0472">Membrane</keyword>
<feature type="transmembrane region" description="Helical" evidence="1">
    <location>
        <begin position="179"/>
        <end position="201"/>
    </location>
</feature>
<dbReference type="GO" id="GO:0005886">
    <property type="term" value="C:plasma membrane"/>
    <property type="evidence" value="ECO:0007669"/>
    <property type="project" value="TreeGrafter"/>
</dbReference>
<sequence length="489" mass="51438">MLHSFSCVIPAEYSRVAFRLTASEASVLRPRLPILQGTAAMSPSPGISLLVYAAVAIIALIVLIARYRLNPFIVITLVSVGLALVAGMPASGVVASYEAGVGKTLGHIALVVALGTMLGKMMAESGGAEQVARTLIDRFGERNAHWAMVCISFLVGLPLFFEVGFVLLVPIAFTVARRVGVSILMVGLPMVAGLSVVHALVPPHPAAMLAVQAYQASVGQTLFYAILIGIPTAIIAGPVYAKFIVPRIHLPAENPLAKQFLDREPRAKLPSFGLTMATILLPVVLMLLGGWANLISTPGSAFNGFLLFIGNSVIALLLATLLSFWTLGIAQGFNRDSILKFTNECLAPTASITLLVGAGGGLNRILVDSGVTNQIVGLAQDFHLSPLLMGWLFAALMRVATGSATVAMTTASGIVAPVAMGLGYPHPELLVLATGAGSVIFSHVNDGGFWLIKEYFNMTVTQTFKTWTVLETLISIVAFALTLGLAQVL</sequence>
<protein>
    <submittedName>
        <fullName evidence="2">Gluconate transporter family protein</fullName>
    </submittedName>
</protein>
<comment type="caution">
    <text evidence="2">The sequence shown here is derived from an EMBL/GenBank/DDBJ whole genome shotgun (WGS) entry which is preliminary data.</text>
</comment>
<dbReference type="NCBIfam" id="TIGR00791">
    <property type="entry name" value="gntP"/>
    <property type="match status" value="1"/>
</dbReference>
<gene>
    <name evidence="2" type="ORF">ALO64_01510</name>
</gene>
<dbReference type="InterPro" id="IPR003474">
    <property type="entry name" value="Glcn_transporter"/>
</dbReference>
<evidence type="ECO:0000313" key="3">
    <source>
        <dbReference type="Proteomes" id="UP000050455"/>
    </source>
</evidence>
<keyword evidence="1" id="KW-0812">Transmembrane</keyword>
<dbReference type="Proteomes" id="UP000050455">
    <property type="component" value="Unassembled WGS sequence"/>
</dbReference>
<feature type="transmembrane region" description="Helical" evidence="1">
    <location>
        <begin position="429"/>
        <end position="452"/>
    </location>
</feature>
<feature type="transmembrane region" description="Helical" evidence="1">
    <location>
        <begin position="464"/>
        <end position="486"/>
    </location>
</feature>
<dbReference type="EMBL" id="LJQT01000477">
    <property type="protein sequence ID" value="KPX79448.1"/>
    <property type="molecule type" value="Genomic_DNA"/>
</dbReference>
<keyword evidence="1" id="KW-1133">Transmembrane helix</keyword>
<feature type="transmembrane region" description="Helical" evidence="1">
    <location>
        <begin position="47"/>
        <end position="65"/>
    </location>
</feature>
<evidence type="ECO:0000313" key="2">
    <source>
        <dbReference type="EMBL" id="KPX79448.1"/>
    </source>
</evidence>
<feature type="transmembrane region" description="Helical" evidence="1">
    <location>
        <begin position="272"/>
        <end position="292"/>
    </location>
</feature>
<feature type="transmembrane region" description="Helical" evidence="1">
    <location>
        <begin position="346"/>
        <end position="367"/>
    </location>
</feature>
<accession>A0A0P9YMU8</accession>
<feature type="transmembrane region" description="Helical" evidence="1">
    <location>
        <begin position="144"/>
        <end position="173"/>
    </location>
</feature>
<feature type="transmembrane region" description="Helical" evidence="1">
    <location>
        <begin position="72"/>
        <end position="92"/>
    </location>
</feature>
<proteinExistence type="predicted"/>
<dbReference type="PIRSF" id="PIRSF002746">
    <property type="entry name" value="Gluconate_transporter"/>
    <property type="match status" value="1"/>
</dbReference>
<feature type="transmembrane region" description="Helical" evidence="1">
    <location>
        <begin position="104"/>
        <end position="123"/>
    </location>
</feature>